<keyword evidence="4" id="KW-0808">Transferase</keyword>
<gene>
    <name evidence="4" type="primary">rsbT</name>
    <name evidence="4" type="ORF">L21SP4_00385</name>
</gene>
<dbReference type="Pfam" id="PF13581">
    <property type="entry name" value="HATPase_c_2"/>
    <property type="match status" value="1"/>
</dbReference>
<dbReference type="InterPro" id="IPR036890">
    <property type="entry name" value="HATPase_C_sf"/>
</dbReference>
<keyword evidence="1 2" id="KW-0129">CBS domain</keyword>
<dbReference type="Gene3D" id="3.30.565.10">
    <property type="entry name" value="Histidine kinase-like ATPase, C-terminal domain"/>
    <property type="match status" value="1"/>
</dbReference>
<evidence type="ECO:0000256" key="1">
    <source>
        <dbReference type="ARBA" id="ARBA00023122"/>
    </source>
</evidence>
<dbReference type="Proteomes" id="UP000035268">
    <property type="component" value="Chromosome"/>
</dbReference>
<dbReference type="PANTHER" id="PTHR43080">
    <property type="entry name" value="CBS DOMAIN-CONTAINING PROTEIN CBSX3, MITOCHONDRIAL"/>
    <property type="match status" value="1"/>
</dbReference>
<dbReference type="AlphaFoldDB" id="A0A0G3EFS9"/>
<evidence type="ECO:0000259" key="3">
    <source>
        <dbReference type="PROSITE" id="PS51371"/>
    </source>
</evidence>
<dbReference type="SUPFAM" id="SSF55874">
    <property type="entry name" value="ATPase domain of HSP90 chaperone/DNA topoisomerase II/histidine kinase"/>
    <property type="match status" value="1"/>
</dbReference>
<organism evidence="4 5">
    <name type="scientific">Kiritimatiella glycovorans</name>
    <dbReference type="NCBI Taxonomy" id="1307763"/>
    <lineage>
        <taxon>Bacteria</taxon>
        <taxon>Pseudomonadati</taxon>
        <taxon>Kiritimatiellota</taxon>
        <taxon>Kiritimatiellia</taxon>
        <taxon>Kiritimatiellales</taxon>
        <taxon>Kiritimatiellaceae</taxon>
        <taxon>Kiritimatiella</taxon>
    </lineage>
</organism>
<dbReference type="EC" id="2.7.11.1" evidence="4"/>
<dbReference type="InterPro" id="IPR003594">
    <property type="entry name" value="HATPase_dom"/>
</dbReference>
<dbReference type="KEGG" id="vbl:L21SP4_00385"/>
<feature type="domain" description="CBS" evidence="3">
    <location>
        <begin position="95"/>
        <end position="152"/>
    </location>
</feature>
<proteinExistence type="predicted"/>
<dbReference type="InterPro" id="IPR046342">
    <property type="entry name" value="CBS_dom_sf"/>
</dbReference>
<evidence type="ECO:0000256" key="2">
    <source>
        <dbReference type="PROSITE-ProRule" id="PRU00703"/>
    </source>
</evidence>
<reference evidence="4 5" key="2">
    <citation type="journal article" date="2016" name="ISME J.">
        <title>Characterization of the first cultured representative of Verrucomicrobia subdivision 5 indicates the proposal of a novel phylum.</title>
        <authorList>
            <person name="Spring S."/>
            <person name="Bunk B."/>
            <person name="Sproer C."/>
            <person name="Schumann P."/>
            <person name="Rohde M."/>
            <person name="Tindall B.J."/>
            <person name="Klenk H.P."/>
        </authorList>
    </citation>
    <scope>NUCLEOTIDE SEQUENCE [LARGE SCALE GENOMIC DNA]</scope>
    <source>
        <strain evidence="4 5">L21-Fru-AB</strain>
    </source>
</reference>
<dbReference type="InterPro" id="IPR000644">
    <property type="entry name" value="CBS_dom"/>
</dbReference>
<dbReference type="Pfam" id="PF00571">
    <property type="entry name" value="CBS"/>
    <property type="match status" value="2"/>
</dbReference>
<dbReference type="CDD" id="cd02205">
    <property type="entry name" value="CBS_pair_SF"/>
    <property type="match status" value="1"/>
</dbReference>
<dbReference type="RefSeq" id="WP_052881074.1">
    <property type="nucleotide sequence ID" value="NZ_CP010904.1"/>
</dbReference>
<dbReference type="STRING" id="1307763.L21SP4_00385"/>
<dbReference type="PROSITE" id="PS51371">
    <property type="entry name" value="CBS"/>
    <property type="match status" value="2"/>
</dbReference>
<dbReference type="OrthoDB" id="9797578at2"/>
<sequence length="310" mass="34380">MNGRRAPVNHQADEPSPMLVLDLLVRLKVRDVMSSRLITARRGDRLSRVRALMREHGITGVPIVEARRLCGLVTLETMIRALEQGFMEEPAGAHMAAGLVCLEEQMPLSFAISYFDKYSYRHFPVLNEHRELAGIVTAKDINTALLGELLKTLRSREAEEPEAAAGVEPGRWAKTYRLERYDFENAGRASTEIKSRLREAGLPGAWIRRVTIAVYEMEMNLVAHSYGGTLSFQLDREGAEMRAEDTGPGIADTARALEEGYSTATEWIRSLGFGAGMGLPNIRRVADAFDIESGAGEGTRVHAAIRLKEE</sequence>
<dbReference type="Gene3D" id="3.10.580.10">
    <property type="entry name" value="CBS-domain"/>
    <property type="match status" value="1"/>
</dbReference>
<dbReference type="PANTHER" id="PTHR43080:SF2">
    <property type="entry name" value="CBS DOMAIN-CONTAINING PROTEIN"/>
    <property type="match status" value="1"/>
</dbReference>
<dbReference type="GO" id="GO:0004674">
    <property type="term" value="F:protein serine/threonine kinase activity"/>
    <property type="evidence" value="ECO:0007669"/>
    <property type="project" value="UniProtKB-EC"/>
</dbReference>
<keyword evidence="4" id="KW-0418">Kinase</keyword>
<dbReference type="EMBL" id="CP010904">
    <property type="protein sequence ID" value="AKJ63665.1"/>
    <property type="molecule type" value="Genomic_DNA"/>
</dbReference>
<name>A0A0G3EFS9_9BACT</name>
<protein>
    <submittedName>
        <fullName evidence="4">Serine/threonine-protein kinase RsbT</fullName>
        <ecNumber evidence="4">2.7.11.1</ecNumber>
    </submittedName>
</protein>
<evidence type="ECO:0000313" key="4">
    <source>
        <dbReference type="EMBL" id="AKJ63665.1"/>
    </source>
</evidence>
<dbReference type="SMART" id="SM00116">
    <property type="entry name" value="CBS"/>
    <property type="match status" value="2"/>
</dbReference>
<feature type="domain" description="CBS" evidence="3">
    <location>
        <begin position="33"/>
        <end position="89"/>
    </location>
</feature>
<keyword evidence="5" id="KW-1185">Reference proteome</keyword>
<dbReference type="InterPro" id="IPR051257">
    <property type="entry name" value="Diverse_CBS-Domain"/>
</dbReference>
<evidence type="ECO:0000313" key="5">
    <source>
        <dbReference type="Proteomes" id="UP000035268"/>
    </source>
</evidence>
<accession>A0A0G3EFS9</accession>
<dbReference type="SUPFAM" id="SSF54631">
    <property type="entry name" value="CBS-domain pair"/>
    <property type="match status" value="1"/>
</dbReference>
<reference evidence="5" key="1">
    <citation type="submission" date="2015-02" db="EMBL/GenBank/DDBJ databases">
        <title>Description and complete genome sequence of the first cultured representative of the subdivision 5 of the Verrucomicrobia phylum.</title>
        <authorList>
            <person name="Spring S."/>
            <person name="Bunk B."/>
            <person name="Sproer C."/>
            <person name="Klenk H.-P."/>
        </authorList>
    </citation>
    <scope>NUCLEOTIDE SEQUENCE [LARGE SCALE GENOMIC DNA]</scope>
    <source>
        <strain evidence="5">L21-Fru-AB</strain>
    </source>
</reference>